<accession>G7IFF9</accession>
<dbReference type="InterPro" id="IPR002182">
    <property type="entry name" value="NB-ARC"/>
</dbReference>
<dbReference type="PANTHER" id="PTHR36766:SF51">
    <property type="entry name" value="DISEASE RESISTANCE RPP13-LIKE PROTEIN 1"/>
    <property type="match status" value="1"/>
</dbReference>
<dbReference type="GO" id="GO:0043531">
    <property type="term" value="F:ADP binding"/>
    <property type="evidence" value="ECO:0007669"/>
    <property type="project" value="InterPro"/>
</dbReference>
<accession>A0A0C3UXS1</accession>
<dbReference type="Gene3D" id="1.10.10.10">
    <property type="entry name" value="Winged helix-like DNA-binding domain superfamily/Winged helix DNA-binding domain"/>
    <property type="match status" value="1"/>
</dbReference>
<gene>
    <name evidence="7" type="ordered locus">MTR_2g014720</name>
</gene>
<dbReference type="PaxDb" id="3880-AES63910"/>
<evidence type="ECO:0000259" key="4">
    <source>
        <dbReference type="Pfam" id="PF00931"/>
    </source>
</evidence>
<dbReference type="HOGENOM" id="CLU_000837_8_8_1"/>
<dbReference type="SUPFAM" id="SSF52540">
    <property type="entry name" value="P-loop containing nucleoside triphosphate hydrolases"/>
    <property type="match status" value="1"/>
</dbReference>
<feature type="domain" description="NB-ARC" evidence="4">
    <location>
        <begin position="150"/>
        <end position="246"/>
    </location>
</feature>
<dbReference type="AlphaFoldDB" id="G7IFF9"/>
<evidence type="ECO:0000313" key="7">
    <source>
        <dbReference type="EMBL" id="AES63910.2"/>
    </source>
</evidence>
<dbReference type="InterPro" id="IPR058922">
    <property type="entry name" value="WHD_DRP"/>
</dbReference>
<keyword evidence="2" id="KW-0677">Repeat</keyword>
<keyword evidence="3" id="KW-0611">Plant defense</keyword>
<evidence type="ECO:0000256" key="1">
    <source>
        <dbReference type="ARBA" id="ARBA00022614"/>
    </source>
</evidence>
<reference evidence="7 9" key="1">
    <citation type="journal article" date="2011" name="Nature">
        <title>The Medicago genome provides insight into the evolution of rhizobial symbioses.</title>
        <authorList>
            <person name="Young N.D."/>
            <person name="Debelle F."/>
            <person name="Oldroyd G.E."/>
            <person name="Geurts R."/>
            <person name="Cannon S.B."/>
            <person name="Udvardi M.K."/>
            <person name="Benedito V.A."/>
            <person name="Mayer K.F."/>
            <person name="Gouzy J."/>
            <person name="Schoof H."/>
            <person name="Van de Peer Y."/>
            <person name="Proost S."/>
            <person name="Cook D.R."/>
            <person name="Meyers B.C."/>
            <person name="Spannagl M."/>
            <person name="Cheung F."/>
            <person name="De Mita S."/>
            <person name="Krishnakumar V."/>
            <person name="Gundlach H."/>
            <person name="Zhou S."/>
            <person name="Mudge J."/>
            <person name="Bharti A.K."/>
            <person name="Murray J.D."/>
            <person name="Naoumkina M.A."/>
            <person name="Rosen B."/>
            <person name="Silverstein K.A."/>
            <person name="Tang H."/>
            <person name="Rombauts S."/>
            <person name="Zhao P.X."/>
            <person name="Zhou P."/>
            <person name="Barbe V."/>
            <person name="Bardou P."/>
            <person name="Bechner M."/>
            <person name="Bellec A."/>
            <person name="Berger A."/>
            <person name="Berges H."/>
            <person name="Bidwell S."/>
            <person name="Bisseling T."/>
            <person name="Choisne N."/>
            <person name="Couloux A."/>
            <person name="Denny R."/>
            <person name="Deshpande S."/>
            <person name="Dai X."/>
            <person name="Doyle J.J."/>
            <person name="Dudez A.M."/>
            <person name="Farmer A.D."/>
            <person name="Fouteau S."/>
            <person name="Franken C."/>
            <person name="Gibelin C."/>
            <person name="Gish J."/>
            <person name="Goldstein S."/>
            <person name="Gonzalez A.J."/>
            <person name="Green P.J."/>
            <person name="Hallab A."/>
            <person name="Hartog M."/>
            <person name="Hua A."/>
            <person name="Humphray S.J."/>
            <person name="Jeong D.H."/>
            <person name="Jing Y."/>
            <person name="Jocker A."/>
            <person name="Kenton S.M."/>
            <person name="Kim D.J."/>
            <person name="Klee K."/>
            <person name="Lai H."/>
            <person name="Lang C."/>
            <person name="Lin S."/>
            <person name="Macmil S.L."/>
            <person name="Magdelenat G."/>
            <person name="Matthews L."/>
            <person name="McCorrison J."/>
            <person name="Monaghan E.L."/>
            <person name="Mun J.H."/>
            <person name="Najar F.Z."/>
            <person name="Nicholson C."/>
            <person name="Noirot C."/>
            <person name="O'Bleness M."/>
            <person name="Paule C.R."/>
            <person name="Poulain J."/>
            <person name="Prion F."/>
            <person name="Qin B."/>
            <person name="Qu C."/>
            <person name="Retzel E.F."/>
            <person name="Riddle C."/>
            <person name="Sallet E."/>
            <person name="Samain S."/>
            <person name="Samson N."/>
            <person name="Sanders I."/>
            <person name="Saurat O."/>
            <person name="Scarpelli C."/>
            <person name="Schiex T."/>
            <person name="Segurens B."/>
            <person name="Severin A.J."/>
            <person name="Sherrier D.J."/>
            <person name="Shi R."/>
            <person name="Sims S."/>
            <person name="Singer S.R."/>
            <person name="Sinharoy S."/>
            <person name="Sterck L."/>
            <person name="Viollet A."/>
            <person name="Wang B.B."/>
            <person name="Wang K."/>
            <person name="Wang M."/>
            <person name="Wang X."/>
            <person name="Warfsmann J."/>
            <person name="Weissenbach J."/>
            <person name="White D.D."/>
            <person name="White J.D."/>
            <person name="Wiley G.B."/>
            <person name="Wincker P."/>
            <person name="Xing Y."/>
            <person name="Yang L."/>
            <person name="Yao Z."/>
            <person name="Ying F."/>
            <person name="Zhai J."/>
            <person name="Zhou L."/>
            <person name="Zuber A."/>
            <person name="Denarie J."/>
            <person name="Dixon R.A."/>
            <person name="May G.D."/>
            <person name="Schwartz D.C."/>
            <person name="Rogers J."/>
            <person name="Quetier F."/>
            <person name="Town C.D."/>
            <person name="Roe B.A."/>
        </authorList>
    </citation>
    <scope>NUCLEOTIDE SEQUENCE [LARGE SCALE GENOMIC DNA]</scope>
    <source>
        <strain evidence="7">A17</strain>
        <strain evidence="8 9">cv. Jemalong A17</strain>
    </source>
</reference>
<proteinExistence type="predicted"/>
<dbReference type="Pfam" id="PF00931">
    <property type="entry name" value="NB-ARC"/>
    <property type="match status" value="1"/>
</dbReference>
<evidence type="ECO:0000259" key="6">
    <source>
        <dbReference type="Pfam" id="PF25019"/>
    </source>
</evidence>
<keyword evidence="1" id="KW-0433">Leucine-rich repeat</keyword>
<dbReference type="PANTHER" id="PTHR36766">
    <property type="entry name" value="PLANT BROAD-SPECTRUM MILDEW RESISTANCE PROTEIN RPW8"/>
    <property type="match status" value="1"/>
</dbReference>
<reference evidence="8" key="3">
    <citation type="submission" date="2015-04" db="UniProtKB">
        <authorList>
            <consortium name="EnsemblPlants"/>
        </authorList>
    </citation>
    <scope>IDENTIFICATION</scope>
    <source>
        <strain evidence="8">cv. Jemalong A17</strain>
    </source>
</reference>
<organism evidence="7 9">
    <name type="scientific">Medicago truncatula</name>
    <name type="common">Barrel medic</name>
    <name type="synonym">Medicago tribuloides</name>
    <dbReference type="NCBI Taxonomy" id="3880"/>
    <lineage>
        <taxon>Eukaryota</taxon>
        <taxon>Viridiplantae</taxon>
        <taxon>Streptophyta</taxon>
        <taxon>Embryophyta</taxon>
        <taxon>Tracheophyta</taxon>
        <taxon>Spermatophyta</taxon>
        <taxon>Magnoliopsida</taxon>
        <taxon>eudicotyledons</taxon>
        <taxon>Gunneridae</taxon>
        <taxon>Pentapetalae</taxon>
        <taxon>rosids</taxon>
        <taxon>fabids</taxon>
        <taxon>Fabales</taxon>
        <taxon>Fabaceae</taxon>
        <taxon>Papilionoideae</taxon>
        <taxon>50 kb inversion clade</taxon>
        <taxon>NPAAA clade</taxon>
        <taxon>Hologalegina</taxon>
        <taxon>IRL clade</taxon>
        <taxon>Trifolieae</taxon>
        <taxon>Medicago</taxon>
    </lineage>
</organism>
<dbReference type="ExpressionAtlas" id="G7IFF9">
    <property type="expression patterns" value="differential"/>
</dbReference>
<evidence type="ECO:0000313" key="8">
    <source>
        <dbReference type="EnsemblPlants" id="AES63910"/>
    </source>
</evidence>
<dbReference type="InterPro" id="IPR032675">
    <property type="entry name" value="LRR_dom_sf"/>
</dbReference>
<evidence type="ECO:0000259" key="5">
    <source>
        <dbReference type="Pfam" id="PF23559"/>
    </source>
</evidence>
<dbReference type="Pfam" id="PF23559">
    <property type="entry name" value="WHD_DRP"/>
    <property type="match status" value="1"/>
</dbReference>
<dbReference type="FunFam" id="1.10.10.10:FF:000322">
    <property type="entry name" value="Probable disease resistance protein At1g63360"/>
    <property type="match status" value="1"/>
</dbReference>
<name>G7IFF9_MEDTR</name>
<dbReference type="SUPFAM" id="SSF52058">
    <property type="entry name" value="L domain-like"/>
    <property type="match status" value="1"/>
</dbReference>
<dbReference type="Pfam" id="PF25019">
    <property type="entry name" value="LRR_R13L1-DRL21"/>
    <property type="match status" value="1"/>
</dbReference>
<dbReference type="PRINTS" id="PR00364">
    <property type="entry name" value="DISEASERSIST"/>
</dbReference>
<feature type="domain" description="R13L1/DRL21-like LRR repeat region" evidence="6">
    <location>
        <begin position="589"/>
        <end position="701"/>
    </location>
</feature>
<dbReference type="InterPro" id="IPR027417">
    <property type="entry name" value="P-loop_NTPase"/>
</dbReference>
<dbReference type="SUPFAM" id="SSF52047">
    <property type="entry name" value="RNI-like"/>
    <property type="match status" value="1"/>
</dbReference>
<dbReference type="InterPro" id="IPR036388">
    <property type="entry name" value="WH-like_DNA-bd_sf"/>
</dbReference>
<evidence type="ECO:0000256" key="2">
    <source>
        <dbReference type="ARBA" id="ARBA00022737"/>
    </source>
</evidence>
<dbReference type="EMBL" id="CM001218">
    <property type="protein sequence ID" value="AES63910.2"/>
    <property type="molecule type" value="Genomic_DNA"/>
</dbReference>
<keyword evidence="9" id="KW-1185">Reference proteome</keyword>
<protein>
    <submittedName>
        <fullName evidence="7">NB-ARC domain disease resistance protein</fullName>
    </submittedName>
</protein>
<dbReference type="eggNOG" id="KOG4658">
    <property type="taxonomic scope" value="Eukaryota"/>
</dbReference>
<dbReference type="InterPro" id="IPR056789">
    <property type="entry name" value="LRR_R13L1-DRL21"/>
</dbReference>
<dbReference type="Proteomes" id="UP000002051">
    <property type="component" value="Chromosome 2"/>
</dbReference>
<dbReference type="GO" id="GO:0006952">
    <property type="term" value="P:defense response"/>
    <property type="evidence" value="ECO:0007669"/>
    <property type="project" value="UniProtKB-KW"/>
</dbReference>
<evidence type="ECO:0000313" key="9">
    <source>
        <dbReference type="Proteomes" id="UP000002051"/>
    </source>
</evidence>
<dbReference type="Gene3D" id="3.40.50.300">
    <property type="entry name" value="P-loop containing nucleotide triphosphate hydrolases"/>
    <property type="match status" value="2"/>
</dbReference>
<evidence type="ECO:0000256" key="3">
    <source>
        <dbReference type="ARBA" id="ARBA00022821"/>
    </source>
</evidence>
<dbReference type="Gene3D" id="3.80.10.10">
    <property type="entry name" value="Ribonuclease Inhibitor"/>
    <property type="match status" value="3"/>
</dbReference>
<sequence length="1039" mass="118930">MAVVGEAFLSAFLEAVLNDFDDLKDAPYIADDLLDHISTKVSISKNKEKHIGIWFLSWKIYIVARLEYILKFKDILSLQHVATDHHSSWRTPSTSLDAGESNLFGRDQDKIAIDDDHVDDKTCMTVIPIVGMGGVGKITLAQSVYNHAAILESVTQSSCNINNKELLHCDLKEKLTGKKFLIVLDDVWIKDYNSWNSLMMPLQYGAKGSKILVTTRSDKVASMVQTFQGYSLEKLSDEDCWSVFAIHACLSPEQSTEKTDLQKTGREIVRKCKGLPLAAKSLGGLLRSTHDISDWNNLLHSNIWETQSKIIPALRISYQHLPPYLKRCFVYCSLFPKDHEFYREELILLWMAEDLLQPPKTGKTLEAVGNDHFNDLVSISFFQRSWSGSLCFVMHDLVHDLATFTSGEFYFQSEDLGRETEIIGAKTRHLSFAEFTDPALENFEFFGRPIFLRTFFPIIYNDYFYNENIAHIILLNLKYLRVLSFNCFTLLHTLPDSIGELIHLRYLDLSSSGVETLPDSLCNLYNLQTLKLCYCEQLTKLPRDMQNLVNLRHFDFKETYLEEMPREMSRLNHLQHLSYFVVGKHEDKGIKELENITNSFEASEAKMMDKKYLEQLSLEWSPDADFSDSQSEMNILSKLQPYKNLERLYLSNYRGTKFPKWVGDPSYHNITRTIESEFYKNGDSISETPFASLEHLEIREMSCLEMWHHPHKSDAYFSVLKCLVITDCPKLRGDLPTHLPALETIEIERCNQLASSLPKELPTSLGVLEIEDCSSAISFLGDCLPASLYFLSIKNCRNLDFPKQNHPHKSLRYLSIDRSCGSLLTLQLDTLPNLYHLVISKCENLECLSASKILQNIVDIDISDCPKFVSFKREGLSAPNLTSLYVFRCVNLKSLPCHANTLLPKLEEVHIYGCPEMETFPEGVSCMGCAQLIELRVTANILFHTFRWWTSSIAGPTAETFIHENKRLSNLLNKSLLEYVAEHSMKEIPNQMAPEIQTDKSANDRILPRIYPSQLSHWSVIEVVHNRSISPTMQEFSVT</sequence>
<reference evidence="7 9" key="2">
    <citation type="journal article" date="2014" name="BMC Genomics">
        <title>An improved genome release (version Mt4.0) for the model legume Medicago truncatula.</title>
        <authorList>
            <person name="Tang H."/>
            <person name="Krishnakumar V."/>
            <person name="Bidwell S."/>
            <person name="Rosen B."/>
            <person name="Chan A."/>
            <person name="Zhou S."/>
            <person name="Gentzbittel L."/>
            <person name="Childs K.L."/>
            <person name="Yandell M."/>
            <person name="Gundlach H."/>
            <person name="Mayer K.F."/>
            <person name="Schwartz D.C."/>
            <person name="Town C.D."/>
        </authorList>
    </citation>
    <scope>GENOME REANNOTATION</scope>
    <source>
        <strain evidence="8 9">cv. Jemalong A17</strain>
    </source>
</reference>
<feature type="domain" description="Disease resistance protein winged helix" evidence="5">
    <location>
        <begin position="334"/>
        <end position="402"/>
    </location>
</feature>
<dbReference type="EnsemblPlants" id="AES63910">
    <property type="protein sequence ID" value="AES63910"/>
    <property type="gene ID" value="MTR_2g014720"/>
</dbReference>